<dbReference type="Pfam" id="PF02563">
    <property type="entry name" value="Poly_export"/>
    <property type="match status" value="1"/>
</dbReference>
<dbReference type="Pfam" id="PF10531">
    <property type="entry name" value="SLBB"/>
    <property type="match status" value="1"/>
</dbReference>
<dbReference type="InterPro" id="IPR003715">
    <property type="entry name" value="Poly_export_N"/>
</dbReference>
<evidence type="ECO:0000259" key="4">
    <source>
        <dbReference type="Pfam" id="PF10531"/>
    </source>
</evidence>
<dbReference type="InterPro" id="IPR019554">
    <property type="entry name" value="Soluble_ligand-bd"/>
</dbReference>
<dbReference type="Gene3D" id="3.10.560.10">
    <property type="entry name" value="Outer membrane lipoprotein wza domain like"/>
    <property type="match status" value="1"/>
</dbReference>
<feature type="domain" description="Polysaccharide export protein N-terminal" evidence="3">
    <location>
        <begin position="51"/>
        <end position="138"/>
    </location>
</feature>
<dbReference type="InterPro" id="IPR049712">
    <property type="entry name" value="Poly_export"/>
</dbReference>
<name>W2US42_9FLAO</name>
<keyword evidence="1 2" id="KW-0732">Signal</keyword>
<evidence type="ECO:0000259" key="3">
    <source>
        <dbReference type="Pfam" id="PF02563"/>
    </source>
</evidence>
<dbReference type="eggNOG" id="COG1596">
    <property type="taxonomic scope" value="Bacteria"/>
</dbReference>
<organism evidence="5 6">
    <name type="scientific">Zhouia amylolytica AD3</name>
    <dbReference type="NCBI Taxonomy" id="1286632"/>
    <lineage>
        <taxon>Bacteria</taxon>
        <taxon>Pseudomonadati</taxon>
        <taxon>Bacteroidota</taxon>
        <taxon>Flavobacteriia</taxon>
        <taxon>Flavobacteriales</taxon>
        <taxon>Flavobacteriaceae</taxon>
        <taxon>Zhouia</taxon>
    </lineage>
</organism>
<sequence length="259" mass="28976">MNLRFSTFKKVCYTVLLSLFFTACASREDVVYMQNAKKFETVVNTDTFEPKLKVDDILSIYVSASDPESVKPFNLIKGITNTGNPQELDYLIDKEGNIDFPVLGKVELVGLTTEQAKQKIREILQKDYLKDPIINLRIKNFRVTILGEVNKPGTYTVESERVTIFEALGLAGDLKIKGKRDNVLVIRDFNGTKTYTRVDLTSKALINSPVYYLTQNDVVYVEPNKSAITSASLDNRVTIAVSILSMLVTSAVVIITNSN</sequence>
<feature type="chain" id="PRO_5004827081" evidence="2">
    <location>
        <begin position="26"/>
        <end position="259"/>
    </location>
</feature>
<dbReference type="RefSeq" id="WP_038263059.1">
    <property type="nucleotide sequence ID" value="NZ_AYXY01000015.1"/>
</dbReference>
<gene>
    <name evidence="5" type="ORF">P278_09230</name>
</gene>
<evidence type="ECO:0000313" key="6">
    <source>
        <dbReference type="Proteomes" id="UP000018850"/>
    </source>
</evidence>
<dbReference type="Proteomes" id="UP000018850">
    <property type="component" value="Unassembled WGS sequence"/>
</dbReference>
<feature type="signal peptide" evidence="2">
    <location>
        <begin position="1"/>
        <end position="25"/>
    </location>
</feature>
<comment type="caution">
    <text evidence="5">The sequence shown here is derived from an EMBL/GenBank/DDBJ whole genome shotgun (WGS) entry which is preliminary data.</text>
</comment>
<dbReference type="AlphaFoldDB" id="W2US42"/>
<reference evidence="6" key="1">
    <citation type="submission" date="2013-11" db="EMBL/GenBank/DDBJ databases">
        <title>Draft genome sequence from a member of Zhouia, isolated tidal flat.</title>
        <authorList>
            <person name="Jin H."/>
            <person name="Jeon C.O."/>
        </authorList>
    </citation>
    <scope>NUCLEOTIDE SEQUENCE [LARGE SCALE GENOMIC DNA]</scope>
    <source>
        <strain evidence="6">AD3</strain>
    </source>
</reference>
<evidence type="ECO:0000313" key="5">
    <source>
        <dbReference type="EMBL" id="ETN96157.1"/>
    </source>
</evidence>
<dbReference type="PATRIC" id="fig|1286632.3.peg.921"/>
<dbReference type="GO" id="GO:0015159">
    <property type="term" value="F:polysaccharide transmembrane transporter activity"/>
    <property type="evidence" value="ECO:0007669"/>
    <property type="project" value="InterPro"/>
</dbReference>
<evidence type="ECO:0000256" key="1">
    <source>
        <dbReference type="ARBA" id="ARBA00022729"/>
    </source>
</evidence>
<dbReference type="EMBL" id="AYXY01000015">
    <property type="protein sequence ID" value="ETN96157.1"/>
    <property type="molecule type" value="Genomic_DNA"/>
</dbReference>
<proteinExistence type="predicted"/>
<evidence type="ECO:0000256" key="2">
    <source>
        <dbReference type="SAM" id="SignalP"/>
    </source>
</evidence>
<dbReference type="PANTHER" id="PTHR33619">
    <property type="entry name" value="POLYSACCHARIDE EXPORT PROTEIN GFCE-RELATED"/>
    <property type="match status" value="1"/>
</dbReference>
<dbReference type="STRING" id="376730.SAMN04487906_3186"/>
<keyword evidence="6" id="KW-1185">Reference proteome</keyword>
<dbReference type="PANTHER" id="PTHR33619:SF3">
    <property type="entry name" value="POLYSACCHARIDE EXPORT PROTEIN GFCE-RELATED"/>
    <property type="match status" value="1"/>
</dbReference>
<protein>
    <submittedName>
        <fullName evidence="5">Polysaccharide export protein</fullName>
    </submittedName>
</protein>
<feature type="domain" description="Soluble ligand binding" evidence="4">
    <location>
        <begin position="142"/>
        <end position="192"/>
    </location>
</feature>
<reference evidence="5 6" key="2">
    <citation type="journal article" date="2016" name="Genome Announc.">
        <title>Draft Genome Sequence of Zhouia amylolytica AD3, Isolated from Tidal Flat Sediment.</title>
        <authorList>
            <person name="Jia B."/>
            <person name="Jin H.M."/>
            <person name="Lee H.J."/>
            <person name="Jeon C.O."/>
        </authorList>
    </citation>
    <scope>NUCLEOTIDE SEQUENCE [LARGE SCALE GENOMIC DNA]</scope>
    <source>
        <strain evidence="5 6">AD3</strain>
    </source>
</reference>
<accession>W2US42</accession>
<dbReference type="PROSITE" id="PS51257">
    <property type="entry name" value="PROKAR_LIPOPROTEIN"/>
    <property type="match status" value="1"/>
</dbReference>